<name>A0ABU9T6U4_9HYPH</name>
<evidence type="ECO:0000313" key="3">
    <source>
        <dbReference type="Proteomes" id="UP001477870"/>
    </source>
</evidence>
<dbReference type="RefSeq" id="WP_342848270.1">
    <property type="nucleotide sequence ID" value="NZ_JBBMQO010000005.1"/>
</dbReference>
<keyword evidence="3" id="KW-1185">Reference proteome</keyword>
<accession>A0ABU9T6U4</accession>
<reference evidence="2 3" key="1">
    <citation type="submission" date="2024-03" db="EMBL/GenBank/DDBJ databases">
        <title>Community enrichment and isolation of bacterial strains for fucoidan degradation.</title>
        <authorList>
            <person name="Sichert A."/>
        </authorList>
    </citation>
    <scope>NUCLEOTIDE SEQUENCE [LARGE SCALE GENOMIC DNA]</scope>
    <source>
        <strain evidence="2 3">AS62</strain>
    </source>
</reference>
<protein>
    <submittedName>
        <fullName evidence="2">Uncharacterized protein</fullName>
    </submittedName>
</protein>
<dbReference type="Proteomes" id="UP001477870">
    <property type="component" value="Unassembled WGS sequence"/>
</dbReference>
<evidence type="ECO:0000313" key="2">
    <source>
        <dbReference type="EMBL" id="MEM5501847.1"/>
    </source>
</evidence>
<gene>
    <name evidence="2" type="ORF">WNY59_09620</name>
</gene>
<comment type="caution">
    <text evidence="2">The sequence shown here is derived from an EMBL/GenBank/DDBJ whole genome shotgun (WGS) entry which is preliminary data.</text>
</comment>
<proteinExistence type="predicted"/>
<organism evidence="2 3">
    <name type="scientific">Ahrensia kielensis</name>
    <dbReference type="NCBI Taxonomy" id="76980"/>
    <lineage>
        <taxon>Bacteria</taxon>
        <taxon>Pseudomonadati</taxon>
        <taxon>Pseudomonadota</taxon>
        <taxon>Alphaproteobacteria</taxon>
        <taxon>Hyphomicrobiales</taxon>
        <taxon>Ahrensiaceae</taxon>
        <taxon>Ahrensia</taxon>
    </lineage>
</organism>
<sequence length="367" mass="41891">MKGARSIVYPTRKSDAPLSAFSRSADGYIKVRLAHGVRGTVLLPDALFYKQSVWYYFLPSFFGPPLLAFGIPNEADGMQFHNARFSIDISAPHAIHAARIMIEIKSTDLCTKYRDDSQLYKCKIFHEESLVQNAAGKCRKIDDDFWISVFHHTTAEVAKLIKNSGHFRGSEWNIQGTRNLKNVCYPYFTTMPKIRDSEDLQRIAMSSNEKIDLLGTGYPPVRVTLKVYREKTENRTTSIRVRLPISIVSPAHLRLFDPDDQFEPSYYEVVQPEIVRVGLKPGTVLEFSGSRVLPVQEALKNFDYVICGNANSEVGLIAPYDEEETNEVLHFEKLENSDLFDFWQHHANTDQTSDRTPEPRMLSDKTE</sequence>
<dbReference type="EMBL" id="JBBMQO010000005">
    <property type="protein sequence ID" value="MEM5501847.1"/>
    <property type="molecule type" value="Genomic_DNA"/>
</dbReference>
<evidence type="ECO:0000256" key="1">
    <source>
        <dbReference type="SAM" id="MobiDB-lite"/>
    </source>
</evidence>
<feature type="region of interest" description="Disordered" evidence="1">
    <location>
        <begin position="348"/>
        <end position="367"/>
    </location>
</feature>